<organism evidence="2 3">
    <name type="scientific">Caballeronia zhejiangensis</name>
    <dbReference type="NCBI Taxonomy" id="871203"/>
    <lineage>
        <taxon>Bacteria</taxon>
        <taxon>Pseudomonadati</taxon>
        <taxon>Pseudomonadota</taxon>
        <taxon>Betaproteobacteria</taxon>
        <taxon>Burkholderiales</taxon>
        <taxon>Burkholderiaceae</taxon>
        <taxon>Caballeronia</taxon>
    </lineage>
</organism>
<feature type="region of interest" description="Disordered" evidence="1">
    <location>
        <begin position="260"/>
        <end position="284"/>
    </location>
</feature>
<evidence type="ECO:0000313" key="2">
    <source>
        <dbReference type="EMBL" id="KDR29091.1"/>
    </source>
</evidence>
<sequence length="284" mass="28255">MHVAGGAAVAGLGGGSVAGGAAGAGISAALAGNLNDVSNAITGASPTGNADADRALGNIIANALATGAGAAVGGNSGASIGSAVDMYNAEPHCTNQKCEGSTPGSVSAGIRNGMVSLAEMAVNLPNGGPFATPDDPGYISLDGLRVPYAAGDQVGPNVEFWAAVLATRGAGKGAAAEAKALTEAEAFERSLVTLPAGERVAQVKQTAQTVAADNNWTKDSQLSRLNGRDVYRADDGTLYAVDSQHGRFEQVNGKTGAHMGEVSMRGLTPTKPADMSGRHDLKLK</sequence>
<dbReference type="SUPFAM" id="SSF63840">
    <property type="entry name" value="Ribonuclease domain of colicin E3"/>
    <property type="match status" value="1"/>
</dbReference>
<dbReference type="Proteomes" id="UP000027451">
    <property type="component" value="Unassembled WGS sequence"/>
</dbReference>
<dbReference type="AlphaFoldDB" id="A0A656QLF8"/>
<dbReference type="EMBL" id="JFHD01000015">
    <property type="protein sequence ID" value="KDR29091.1"/>
    <property type="molecule type" value="Genomic_DNA"/>
</dbReference>
<dbReference type="GO" id="GO:0016788">
    <property type="term" value="F:hydrolase activity, acting on ester bonds"/>
    <property type="evidence" value="ECO:0007669"/>
    <property type="project" value="InterPro"/>
</dbReference>
<dbReference type="InterPro" id="IPR036725">
    <property type="entry name" value="ColE3_ribonuclease_sf"/>
</dbReference>
<accession>A0A656QLF8</accession>
<dbReference type="GO" id="GO:0003723">
    <property type="term" value="F:RNA binding"/>
    <property type="evidence" value="ECO:0007669"/>
    <property type="project" value="InterPro"/>
</dbReference>
<evidence type="ECO:0000313" key="3">
    <source>
        <dbReference type="Proteomes" id="UP000027451"/>
    </source>
</evidence>
<protein>
    <submittedName>
        <fullName evidence="2">Uncharacterized protein</fullName>
    </submittedName>
</protein>
<dbReference type="GO" id="GO:0043022">
    <property type="term" value="F:ribosome binding"/>
    <property type="evidence" value="ECO:0007669"/>
    <property type="project" value="InterPro"/>
</dbReference>
<keyword evidence="3" id="KW-1185">Reference proteome</keyword>
<proteinExistence type="predicted"/>
<evidence type="ECO:0000256" key="1">
    <source>
        <dbReference type="SAM" id="MobiDB-lite"/>
    </source>
</evidence>
<reference evidence="2 3" key="1">
    <citation type="submission" date="2014-03" db="EMBL/GenBank/DDBJ databases">
        <title>Draft Genome Sequences of Four Burkholderia Strains.</title>
        <authorList>
            <person name="Liu X.Y."/>
            <person name="Li C.X."/>
            <person name="Xu J.H."/>
        </authorList>
    </citation>
    <scope>NUCLEOTIDE SEQUENCE [LARGE SCALE GENOMIC DNA]</scope>
    <source>
        <strain evidence="2 3">OP-1</strain>
    </source>
</reference>
<name>A0A656QLF8_9BURK</name>
<dbReference type="Gene3D" id="3.10.380.10">
    <property type="entry name" value="Colicin E3-like ribonuclease domain"/>
    <property type="match status" value="1"/>
</dbReference>
<comment type="caution">
    <text evidence="2">The sequence shown here is derived from an EMBL/GenBank/DDBJ whole genome shotgun (WGS) entry which is preliminary data.</text>
</comment>
<gene>
    <name evidence="2" type="ORF">BG60_08295</name>
</gene>